<evidence type="ECO:0000256" key="1">
    <source>
        <dbReference type="SAM" id="Phobius"/>
    </source>
</evidence>
<dbReference type="SUPFAM" id="SSF88713">
    <property type="entry name" value="Glycoside hydrolase/deacetylase"/>
    <property type="match status" value="1"/>
</dbReference>
<dbReference type="PROSITE" id="PS51677">
    <property type="entry name" value="NODB"/>
    <property type="match status" value="1"/>
</dbReference>
<evidence type="ECO:0000259" key="2">
    <source>
        <dbReference type="PROSITE" id="PS51677"/>
    </source>
</evidence>
<reference evidence="3 4" key="1">
    <citation type="submission" date="2016-10" db="EMBL/GenBank/DDBJ databases">
        <authorList>
            <person name="de Groot N.N."/>
        </authorList>
    </citation>
    <scope>NUCLEOTIDE SEQUENCE [LARGE SCALE GENOMIC DNA]</scope>
    <source>
        <strain evidence="3 4">DSM 10317</strain>
    </source>
</reference>
<name>A0A1G5RWK2_PSEXY</name>
<evidence type="ECO:0000313" key="3">
    <source>
        <dbReference type="EMBL" id="SCZ78423.1"/>
    </source>
</evidence>
<sequence>MDIVNDGLEKQRAKRKRVARMKKMIIYTIISFMLITLCVMTFLIFEVISLQKQIDSLSAKIAVSETVEDADEMVDDSFLDNVYLVDNMDNIAEEGDIPMVYLTFDDGPSENTEAILDILDDYNVKATFFVVGKDIDTYGDAYRRIVDDGHTIGMHSFSHNYSKLYQSEDSFVTDYNKIHDLILDTTGVDTKLYRFPGGSSNKVSNTSMSVFINYLNSVGATYYDWNIASGDATSQAFTADELVDNVMSDVVKYKTSVVLLHDASNKNATVEALPRLIESLNEAGAVILPITDETEIIQHVSVVQ</sequence>
<dbReference type="PANTHER" id="PTHR10587">
    <property type="entry name" value="GLYCOSYL TRANSFERASE-RELATED"/>
    <property type="match status" value="1"/>
</dbReference>
<gene>
    <name evidence="3" type="ORF">SAMN02910350_01257</name>
</gene>
<accession>A0A1G5RWK2</accession>
<dbReference type="PANTHER" id="PTHR10587:SF125">
    <property type="entry name" value="POLYSACCHARIDE DEACETYLASE YHEN-RELATED"/>
    <property type="match status" value="1"/>
</dbReference>
<organism evidence="3 4">
    <name type="scientific">Pseudobutyrivibrio xylanivorans</name>
    <dbReference type="NCBI Taxonomy" id="185007"/>
    <lineage>
        <taxon>Bacteria</taxon>
        <taxon>Bacillati</taxon>
        <taxon>Bacillota</taxon>
        <taxon>Clostridia</taxon>
        <taxon>Lachnospirales</taxon>
        <taxon>Lachnospiraceae</taxon>
        <taxon>Pseudobutyrivibrio</taxon>
    </lineage>
</organism>
<dbReference type="RefSeq" id="WP_242870420.1">
    <property type="nucleotide sequence ID" value="NZ_FMWK01000005.1"/>
</dbReference>
<feature type="domain" description="NodB homology" evidence="2">
    <location>
        <begin position="98"/>
        <end position="288"/>
    </location>
</feature>
<dbReference type="EMBL" id="FMWK01000005">
    <property type="protein sequence ID" value="SCZ78423.1"/>
    <property type="molecule type" value="Genomic_DNA"/>
</dbReference>
<keyword evidence="1" id="KW-1133">Transmembrane helix</keyword>
<dbReference type="Pfam" id="PF01522">
    <property type="entry name" value="Polysacc_deac_1"/>
    <property type="match status" value="1"/>
</dbReference>
<dbReference type="Gene3D" id="3.20.20.370">
    <property type="entry name" value="Glycoside hydrolase/deacetylase"/>
    <property type="match status" value="1"/>
</dbReference>
<dbReference type="InterPro" id="IPR002509">
    <property type="entry name" value="NODB_dom"/>
</dbReference>
<dbReference type="GO" id="GO:0005975">
    <property type="term" value="P:carbohydrate metabolic process"/>
    <property type="evidence" value="ECO:0007669"/>
    <property type="project" value="InterPro"/>
</dbReference>
<dbReference type="InterPro" id="IPR050248">
    <property type="entry name" value="Polysacc_deacetylase_ArnD"/>
</dbReference>
<proteinExistence type="predicted"/>
<dbReference type="AlphaFoldDB" id="A0A1G5RWK2"/>
<dbReference type="InterPro" id="IPR011330">
    <property type="entry name" value="Glyco_hydro/deAcase_b/a-brl"/>
</dbReference>
<dbReference type="CDD" id="cd10944">
    <property type="entry name" value="CE4_SmPgdA_like"/>
    <property type="match status" value="1"/>
</dbReference>
<keyword evidence="1" id="KW-0812">Transmembrane</keyword>
<keyword evidence="1" id="KW-0472">Membrane</keyword>
<evidence type="ECO:0000313" key="4">
    <source>
        <dbReference type="Proteomes" id="UP000199428"/>
    </source>
</evidence>
<dbReference type="Proteomes" id="UP000199428">
    <property type="component" value="Unassembled WGS sequence"/>
</dbReference>
<feature type="transmembrane region" description="Helical" evidence="1">
    <location>
        <begin position="24"/>
        <end position="45"/>
    </location>
</feature>
<protein>
    <submittedName>
        <fullName evidence="3">Peptidoglycan/xylan/chitin deacetylase, PgdA/CDA1 family</fullName>
    </submittedName>
</protein>
<dbReference type="GO" id="GO:0016810">
    <property type="term" value="F:hydrolase activity, acting on carbon-nitrogen (but not peptide) bonds"/>
    <property type="evidence" value="ECO:0007669"/>
    <property type="project" value="InterPro"/>
</dbReference>